<organism evidence="1 2">
    <name type="scientific">Melastoma candidum</name>
    <dbReference type="NCBI Taxonomy" id="119954"/>
    <lineage>
        <taxon>Eukaryota</taxon>
        <taxon>Viridiplantae</taxon>
        <taxon>Streptophyta</taxon>
        <taxon>Embryophyta</taxon>
        <taxon>Tracheophyta</taxon>
        <taxon>Spermatophyta</taxon>
        <taxon>Magnoliopsida</taxon>
        <taxon>eudicotyledons</taxon>
        <taxon>Gunneridae</taxon>
        <taxon>Pentapetalae</taxon>
        <taxon>rosids</taxon>
        <taxon>malvids</taxon>
        <taxon>Myrtales</taxon>
        <taxon>Melastomataceae</taxon>
        <taxon>Melastomatoideae</taxon>
        <taxon>Melastomateae</taxon>
        <taxon>Melastoma</taxon>
    </lineage>
</organism>
<sequence>MAYHGCSGWRRRLPSPPPCRCRCSRGFGFRLRRGKRFTVQRLRTRFMSVFGILEWLRRRYKRALRLFRCRGGGNKNEEGYFGSLERNGSSRVWLIQREVPCSTKSCGFKYVTRSNTFHTEAIADCLEFIKGTYSASSVVVSHGGDERYIG</sequence>
<dbReference type="Proteomes" id="UP001057402">
    <property type="component" value="Chromosome 2"/>
</dbReference>
<protein>
    <submittedName>
        <fullName evidence="1">Uncharacterized protein</fullName>
    </submittedName>
</protein>
<proteinExistence type="predicted"/>
<evidence type="ECO:0000313" key="1">
    <source>
        <dbReference type="EMBL" id="KAI4386884.1"/>
    </source>
</evidence>
<reference evidence="2" key="1">
    <citation type="journal article" date="2023" name="Front. Plant Sci.">
        <title>Chromosomal-level genome assembly of Melastoma candidum provides insights into trichome evolution.</title>
        <authorList>
            <person name="Zhong Y."/>
            <person name="Wu W."/>
            <person name="Sun C."/>
            <person name="Zou P."/>
            <person name="Liu Y."/>
            <person name="Dai S."/>
            <person name="Zhou R."/>
        </authorList>
    </citation>
    <scope>NUCLEOTIDE SEQUENCE [LARGE SCALE GENOMIC DNA]</scope>
</reference>
<evidence type="ECO:0000313" key="2">
    <source>
        <dbReference type="Proteomes" id="UP001057402"/>
    </source>
</evidence>
<comment type="caution">
    <text evidence="1">The sequence shown here is derived from an EMBL/GenBank/DDBJ whole genome shotgun (WGS) entry which is preliminary data.</text>
</comment>
<keyword evidence="2" id="KW-1185">Reference proteome</keyword>
<accession>A0ACB9SAP0</accession>
<gene>
    <name evidence="1" type="ORF">MLD38_004767</name>
</gene>
<name>A0ACB9SAP0_9MYRT</name>
<dbReference type="EMBL" id="CM042881">
    <property type="protein sequence ID" value="KAI4386884.1"/>
    <property type="molecule type" value="Genomic_DNA"/>
</dbReference>